<sequence length="306" mass="36446">MVNVLKHRFESEELKLLRSLHIRMKLLDQDFKNYMNLEKGFEGEQKYDKWLAENLSGNFHVLNDLLHEYNKNKFQTDSLIISEGKFFNINVKNYEGDYYVNGDYWHTFSGLEIKNPLLQLQRSETLLRQLLHDLGYNITVESYCIFINPKFHLYQAPMNPQFIFPTQLDRFIRKMNNLSSKLNERHSIIAEKLISLHTIESPYTRAPSYSYEKLEKSFYCGRCYSLNNYYFKERSVVCHKCGFVEGLESAVLRCVEEILLLFPNQRITTKVVQEWCKIDSDKTVRRILIKNFNYIGHGRSSYYVFP</sequence>
<evidence type="ECO:0000313" key="3">
    <source>
        <dbReference type="Proteomes" id="UP000789845"/>
    </source>
</evidence>
<dbReference type="InterPro" id="IPR011528">
    <property type="entry name" value="NERD"/>
</dbReference>
<protein>
    <recommendedName>
        <fullName evidence="1">NERD domain-containing protein</fullName>
    </recommendedName>
</protein>
<evidence type="ECO:0000313" key="2">
    <source>
        <dbReference type="EMBL" id="CAG9609514.1"/>
    </source>
</evidence>
<dbReference type="RefSeq" id="WP_230497745.1">
    <property type="nucleotide sequence ID" value="NZ_CAKJTG010000020.1"/>
</dbReference>
<organism evidence="2 3">
    <name type="scientific">Pseudoneobacillus rhizosphaerae</name>
    <dbReference type="NCBI Taxonomy" id="2880968"/>
    <lineage>
        <taxon>Bacteria</taxon>
        <taxon>Bacillati</taxon>
        <taxon>Bacillota</taxon>
        <taxon>Bacilli</taxon>
        <taxon>Bacillales</taxon>
        <taxon>Bacillaceae</taxon>
        <taxon>Pseudoneobacillus</taxon>
    </lineage>
</organism>
<dbReference type="Proteomes" id="UP000789845">
    <property type="component" value="Unassembled WGS sequence"/>
</dbReference>
<proteinExistence type="predicted"/>
<feature type="domain" description="NERD" evidence="1">
    <location>
        <begin position="39"/>
        <end position="150"/>
    </location>
</feature>
<name>A0A9C7GBN2_9BACI</name>
<dbReference type="Pfam" id="PF08378">
    <property type="entry name" value="NERD"/>
    <property type="match status" value="1"/>
</dbReference>
<dbReference type="AlphaFoldDB" id="A0A9C7GBN2"/>
<keyword evidence="3" id="KW-1185">Reference proteome</keyword>
<evidence type="ECO:0000259" key="1">
    <source>
        <dbReference type="PROSITE" id="PS50965"/>
    </source>
</evidence>
<accession>A0A9C7GBN2</accession>
<dbReference type="PROSITE" id="PS50965">
    <property type="entry name" value="NERD"/>
    <property type="match status" value="1"/>
</dbReference>
<gene>
    <name evidence="2" type="ORF">NEOCIP111885_03256</name>
</gene>
<reference evidence="2" key="1">
    <citation type="submission" date="2021-10" db="EMBL/GenBank/DDBJ databases">
        <authorList>
            <person name="Criscuolo A."/>
        </authorList>
    </citation>
    <scope>NUCLEOTIDE SEQUENCE</scope>
    <source>
        <strain evidence="2">CIP111885</strain>
    </source>
</reference>
<dbReference type="EMBL" id="CAKJTG010000020">
    <property type="protein sequence ID" value="CAG9609514.1"/>
    <property type="molecule type" value="Genomic_DNA"/>
</dbReference>
<comment type="caution">
    <text evidence="2">The sequence shown here is derived from an EMBL/GenBank/DDBJ whole genome shotgun (WGS) entry which is preliminary data.</text>
</comment>